<keyword evidence="4" id="KW-0378">Hydrolase</keyword>
<evidence type="ECO:0000256" key="6">
    <source>
        <dbReference type="SAM" id="SignalP"/>
    </source>
</evidence>
<dbReference type="InterPro" id="IPR050127">
    <property type="entry name" value="Serine_Proteases_S1"/>
</dbReference>
<dbReference type="InterPro" id="IPR001314">
    <property type="entry name" value="Peptidase_S1A"/>
</dbReference>
<dbReference type="PROSITE" id="PS50240">
    <property type="entry name" value="TRYPSIN_DOM"/>
    <property type="match status" value="1"/>
</dbReference>
<dbReference type="Pfam" id="PF00089">
    <property type="entry name" value="Trypsin"/>
    <property type="match status" value="1"/>
</dbReference>
<evidence type="ECO:0000259" key="7">
    <source>
        <dbReference type="PROSITE" id="PS50240"/>
    </source>
</evidence>
<reference evidence="8 9" key="1">
    <citation type="submission" date="2021-06" db="EMBL/GenBank/DDBJ databases">
        <title>A haploid diamondback moth (Plutella xylostella L.) genome assembly resolves 31 chromosomes and identifies a diamide resistance mutation.</title>
        <authorList>
            <person name="Ward C.M."/>
            <person name="Perry K.D."/>
            <person name="Baker G."/>
            <person name="Powis K."/>
            <person name="Heckel D.G."/>
            <person name="Baxter S.W."/>
        </authorList>
    </citation>
    <scope>NUCLEOTIDE SEQUENCE [LARGE SCALE GENOMIC DNA]</scope>
    <source>
        <strain evidence="8 9">LV</strain>
        <tissue evidence="8">Single pupa</tissue>
    </source>
</reference>
<accession>A0ABQ7QAR1</accession>
<evidence type="ECO:0000313" key="9">
    <source>
        <dbReference type="Proteomes" id="UP000823941"/>
    </source>
</evidence>
<dbReference type="InterPro" id="IPR001254">
    <property type="entry name" value="Trypsin_dom"/>
</dbReference>
<dbReference type="InterPro" id="IPR018114">
    <property type="entry name" value="TRYPSIN_HIS"/>
</dbReference>
<keyword evidence="5" id="KW-0720">Serine protease</keyword>
<dbReference type="EMBL" id="JAHIBW010000018">
    <property type="protein sequence ID" value="KAG7301983.1"/>
    <property type="molecule type" value="Genomic_DNA"/>
</dbReference>
<evidence type="ECO:0000256" key="2">
    <source>
        <dbReference type="ARBA" id="ARBA00022525"/>
    </source>
</evidence>
<protein>
    <recommendedName>
        <fullName evidence="7">Peptidase S1 domain-containing protein</fullName>
    </recommendedName>
</protein>
<dbReference type="Gene3D" id="2.40.10.10">
    <property type="entry name" value="Trypsin-like serine proteases"/>
    <property type="match status" value="1"/>
</dbReference>
<name>A0ABQ7QAR1_PLUXY</name>
<keyword evidence="2" id="KW-0964">Secreted</keyword>
<feature type="domain" description="Peptidase S1" evidence="7">
    <location>
        <begin position="33"/>
        <end position="277"/>
    </location>
</feature>
<evidence type="ECO:0000256" key="3">
    <source>
        <dbReference type="ARBA" id="ARBA00022670"/>
    </source>
</evidence>
<evidence type="ECO:0000313" key="8">
    <source>
        <dbReference type="EMBL" id="KAG7301983.1"/>
    </source>
</evidence>
<keyword evidence="9" id="KW-1185">Reference proteome</keyword>
<evidence type="ECO:0000256" key="1">
    <source>
        <dbReference type="ARBA" id="ARBA00004613"/>
    </source>
</evidence>
<dbReference type="CDD" id="cd00190">
    <property type="entry name" value="Tryp_SPc"/>
    <property type="match status" value="1"/>
</dbReference>
<dbReference type="SUPFAM" id="SSF50494">
    <property type="entry name" value="Trypsin-like serine proteases"/>
    <property type="match status" value="1"/>
</dbReference>
<dbReference type="PROSITE" id="PS00134">
    <property type="entry name" value="TRYPSIN_HIS"/>
    <property type="match status" value="1"/>
</dbReference>
<evidence type="ECO:0000256" key="4">
    <source>
        <dbReference type="ARBA" id="ARBA00022801"/>
    </source>
</evidence>
<comment type="caution">
    <text evidence="8">The sequence shown here is derived from an EMBL/GenBank/DDBJ whole genome shotgun (WGS) entry which is preliminary data.</text>
</comment>
<feature type="signal peptide" evidence="6">
    <location>
        <begin position="1"/>
        <end position="16"/>
    </location>
</feature>
<evidence type="ECO:0000256" key="5">
    <source>
        <dbReference type="ARBA" id="ARBA00022825"/>
    </source>
</evidence>
<dbReference type="InterPro" id="IPR043504">
    <property type="entry name" value="Peptidase_S1_PA_chymotrypsin"/>
</dbReference>
<dbReference type="PANTHER" id="PTHR24264">
    <property type="entry name" value="TRYPSIN-RELATED"/>
    <property type="match status" value="1"/>
</dbReference>
<comment type="subcellular location">
    <subcellularLocation>
        <location evidence="1">Secreted</location>
    </subcellularLocation>
</comment>
<keyword evidence="3" id="KW-0645">Protease</keyword>
<dbReference type="PANTHER" id="PTHR24264:SF65">
    <property type="entry name" value="SRCR DOMAIN-CONTAINING PROTEIN"/>
    <property type="match status" value="1"/>
</dbReference>
<gene>
    <name evidence="8" type="ORF">JYU34_013433</name>
</gene>
<dbReference type="SMART" id="SM00020">
    <property type="entry name" value="Tryp_SPc"/>
    <property type="match status" value="1"/>
</dbReference>
<organism evidence="8 9">
    <name type="scientific">Plutella xylostella</name>
    <name type="common">Diamondback moth</name>
    <name type="synonym">Plutella maculipennis</name>
    <dbReference type="NCBI Taxonomy" id="51655"/>
    <lineage>
        <taxon>Eukaryota</taxon>
        <taxon>Metazoa</taxon>
        <taxon>Ecdysozoa</taxon>
        <taxon>Arthropoda</taxon>
        <taxon>Hexapoda</taxon>
        <taxon>Insecta</taxon>
        <taxon>Pterygota</taxon>
        <taxon>Neoptera</taxon>
        <taxon>Endopterygota</taxon>
        <taxon>Lepidoptera</taxon>
        <taxon>Glossata</taxon>
        <taxon>Ditrysia</taxon>
        <taxon>Yponomeutoidea</taxon>
        <taxon>Plutellidae</taxon>
        <taxon>Plutella</taxon>
    </lineage>
</organism>
<dbReference type="PRINTS" id="PR00722">
    <property type="entry name" value="CHYMOTRYPSIN"/>
</dbReference>
<dbReference type="Proteomes" id="UP000823941">
    <property type="component" value="Chromosome 18"/>
</dbReference>
<sequence>MLKVLFFVLLPVVLSASDCDGSESEIRSKLHRLSSGEAAEAHARPFQVALYLRVGASGPLGFCGGALVSSQWVLTAAHCCFHQGAQVDHVQAVLGAHSLYSRFENGRRVVAVDAVVAHPEWDAPGFHHDIALLRLANTVQLTDTIDVVRLPYLSISSFNFAGLPAMASGWGIPAEGVNFLSPTLRQKRLSVITDSLCNSVYSQQLPDNIICGLDIRDGAGTCKGDNGGPLTIFYNQTEEHILVGVASFVGVDGCTIDRPSVFTRVQRYLQWISNTAGIPLQ</sequence>
<proteinExistence type="predicted"/>
<dbReference type="InterPro" id="IPR009003">
    <property type="entry name" value="Peptidase_S1_PA"/>
</dbReference>
<feature type="chain" id="PRO_5047361819" description="Peptidase S1 domain-containing protein" evidence="6">
    <location>
        <begin position="17"/>
        <end position="281"/>
    </location>
</feature>
<keyword evidence="6" id="KW-0732">Signal</keyword>